<name>A0A916VJA5_9GAMM</name>
<reference evidence="3" key="2">
    <citation type="submission" date="2020-09" db="EMBL/GenBank/DDBJ databases">
        <authorList>
            <person name="Sun Q."/>
            <person name="Zhou Y."/>
        </authorList>
    </citation>
    <scope>NUCLEOTIDE SEQUENCE</scope>
    <source>
        <strain evidence="3">CGMCC 1.15425</strain>
    </source>
</reference>
<comment type="caution">
    <text evidence="3">The sequence shown here is derived from an EMBL/GenBank/DDBJ whole genome shotgun (WGS) entry which is preliminary data.</text>
</comment>
<keyword evidence="1" id="KW-0328">Glycosyltransferase</keyword>
<evidence type="ECO:0000313" key="3">
    <source>
        <dbReference type="EMBL" id="GFZ76672.1"/>
    </source>
</evidence>
<evidence type="ECO:0000313" key="4">
    <source>
        <dbReference type="Proteomes" id="UP000627715"/>
    </source>
</evidence>
<dbReference type="InterPro" id="IPR002201">
    <property type="entry name" value="Glyco_trans_9"/>
</dbReference>
<dbReference type="OrthoDB" id="9781892at2"/>
<keyword evidence="4" id="KW-1185">Reference proteome</keyword>
<evidence type="ECO:0000256" key="2">
    <source>
        <dbReference type="ARBA" id="ARBA00022679"/>
    </source>
</evidence>
<dbReference type="Gene3D" id="3.40.50.2000">
    <property type="entry name" value="Glycogen Phosphorylase B"/>
    <property type="match status" value="2"/>
</dbReference>
<dbReference type="GO" id="GO:0009244">
    <property type="term" value="P:lipopolysaccharide core region biosynthetic process"/>
    <property type="evidence" value="ECO:0007669"/>
    <property type="project" value="TreeGrafter"/>
</dbReference>
<protein>
    <recommendedName>
        <fullName evidence="5">ADP-heptose--lipooligosaccharide heptosyltransferase II</fullName>
    </recommendedName>
</protein>
<evidence type="ECO:0008006" key="5">
    <source>
        <dbReference type="Google" id="ProtNLM"/>
    </source>
</evidence>
<dbReference type="EMBL" id="BMIY01000008">
    <property type="protein sequence ID" value="GFZ76672.1"/>
    <property type="molecule type" value="Genomic_DNA"/>
</dbReference>
<dbReference type="GO" id="GO:0008713">
    <property type="term" value="F:ADP-heptose-lipopolysaccharide heptosyltransferase activity"/>
    <property type="evidence" value="ECO:0007669"/>
    <property type="project" value="TreeGrafter"/>
</dbReference>
<dbReference type="RefSeq" id="WP_068811836.1">
    <property type="nucleotide sequence ID" value="NZ_BMIY01000008.1"/>
</dbReference>
<proteinExistence type="predicted"/>
<sequence>MQPVAIQNSLNAASRPGRLQRIALINPTKFLGNLLLNGQYIQHLAKWCHAQDSQLLVVLDSRFEQLFGPAFSVEGIKLCYYPRQALKQGRIPWLGVRQWWQCVSEIRRFAADLAFTIEEDSVAHRLTHLSGAKVRVSCSEARYHFGFDAILHIKRQGRCADTPSIWHVTGDIFSSLGLPVPEHISYPQLNLGSGQYQIGGDASRPMVVMHAGASKRYKQWPIENFVELAKSIVSEGYRLSLIGAGPDDAQINAGILKAVGPANCQDYCNQLSLIDLASVIRQAHFMIGNDSGPSHLGSALGIPGVVLFGPTDLGLWKPLGAQTSVLHHKELCQSDCTRHHCRKGYACLKEVSAEEVMAKLKTHTDQL</sequence>
<reference evidence="3" key="1">
    <citation type="journal article" date="2014" name="Int. J. Syst. Evol. Microbiol.">
        <title>Complete genome sequence of Corynebacterium casei LMG S-19264T (=DSM 44701T), isolated from a smear-ripened cheese.</title>
        <authorList>
            <consortium name="US DOE Joint Genome Institute (JGI-PGF)"/>
            <person name="Walter F."/>
            <person name="Albersmeier A."/>
            <person name="Kalinowski J."/>
            <person name="Ruckert C."/>
        </authorList>
    </citation>
    <scope>NUCLEOTIDE SEQUENCE</scope>
    <source>
        <strain evidence="3">CGMCC 1.15425</strain>
    </source>
</reference>
<evidence type="ECO:0000256" key="1">
    <source>
        <dbReference type="ARBA" id="ARBA00022676"/>
    </source>
</evidence>
<accession>A0A916VJA5</accession>
<dbReference type="InterPro" id="IPR051199">
    <property type="entry name" value="LPS_LOS_Heptosyltrfase"/>
</dbReference>
<dbReference type="CDD" id="cd03789">
    <property type="entry name" value="GT9_LPS_heptosyltransferase"/>
    <property type="match status" value="1"/>
</dbReference>
<dbReference type="Pfam" id="PF01075">
    <property type="entry name" value="Glyco_transf_9"/>
    <property type="match status" value="1"/>
</dbReference>
<dbReference type="AlphaFoldDB" id="A0A916VJA5"/>
<dbReference type="PANTHER" id="PTHR30160">
    <property type="entry name" value="TETRAACYLDISACCHARIDE 4'-KINASE-RELATED"/>
    <property type="match status" value="1"/>
</dbReference>
<organism evidence="3 4">
    <name type="scientific">Pseudohongiella nitratireducens</name>
    <dbReference type="NCBI Taxonomy" id="1768907"/>
    <lineage>
        <taxon>Bacteria</taxon>
        <taxon>Pseudomonadati</taxon>
        <taxon>Pseudomonadota</taxon>
        <taxon>Gammaproteobacteria</taxon>
        <taxon>Pseudomonadales</taxon>
        <taxon>Pseudohongiellaceae</taxon>
        <taxon>Pseudohongiella</taxon>
    </lineage>
</organism>
<keyword evidence="2" id="KW-0808">Transferase</keyword>
<dbReference type="Proteomes" id="UP000627715">
    <property type="component" value="Unassembled WGS sequence"/>
</dbReference>
<dbReference type="GO" id="GO:0005829">
    <property type="term" value="C:cytosol"/>
    <property type="evidence" value="ECO:0007669"/>
    <property type="project" value="TreeGrafter"/>
</dbReference>
<gene>
    <name evidence="3" type="ORF">GCM10011403_19530</name>
</gene>
<dbReference type="SUPFAM" id="SSF53756">
    <property type="entry name" value="UDP-Glycosyltransferase/glycogen phosphorylase"/>
    <property type="match status" value="1"/>
</dbReference>